<proteinExistence type="predicted"/>
<accession>A0ABY7JRW1</accession>
<reference evidence="2" key="1">
    <citation type="submission" date="2022-12" db="EMBL/GenBank/DDBJ databases">
        <title>Peptostreptococcus.</title>
        <authorList>
            <person name="Lee S.H."/>
        </authorList>
    </citation>
    <scope>NUCLEOTIDE SEQUENCE</scope>
    <source>
        <strain evidence="2">CBA3647</strain>
    </source>
</reference>
<keyword evidence="1" id="KW-0472">Membrane</keyword>
<dbReference type="RefSeq" id="WP_269311490.1">
    <property type="nucleotide sequence ID" value="NZ_CP114052.1"/>
</dbReference>
<sequence>METEVKVKKKKTGLKVFLSIVAVLLIAAVGFIIYADRQETMYEQKSKEAGKPYSMEKVENKSNNQTTLLIEKEVFKEYNKMFDGKKEENLGDGLYATSKFDENTRTIIFKVKDKSEDKSLKYYLVDGNQADGKENKKELENIWNDMLKSSQESSKELADVGLKNFSFVVLNPYNEKNILLKVTDGKVVYDFHNDLKKDK</sequence>
<name>A0ABY7JRW1_9FIRM</name>
<feature type="transmembrane region" description="Helical" evidence="1">
    <location>
        <begin position="12"/>
        <end position="35"/>
    </location>
</feature>
<evidence type="ECO:0000313" key="2">
    <source>
        <dbReference type="EMBL" id="WAW14793.1"/>
    </source>
</evidence>
<protein>
    <recommendedName>
        <fullName evidence="4">DUF5067 domain-containing protein</fullName>
    </recommendedName>
</protein>
<keyword evidence="3" id="KW-1185">Reference proteome</keyword>
<dbReference type="Proteomes" id="UP001164187">
    <property type="component" value="Chromosome"/>
</dbReference>
<keyword evidence="1" id="KW-0812">Transmembrane</keyword>
<evidence type="ECO:0000313" key="3">
    <source>
        <dbReference type="Proteomes" id="UP001164187"/>
    </source>
</evidence>
<gene>
    <name evidence="2" type="ORF">O0R46_09445</name>
</gene>
<dbReference type="EMBL" id="CP114052">
    <property type="protein sequence ID" value="WAW14793.1"/>
    <property type="molecule type" value="Genomic_DNA"/>
</dbReference>
<evidence type="ECO:0000256" key="1">
    <source>
        <dbReference type="SAM" id="Phobius"/>
    </source>
</evidence>
<evidence type="ECO:0008006" key="4">
    <source>
        <dbReference type="Google" id="ProtNLM"/>
    </source>
</evidence>
<keyword evidence="1" id="KW-1133">Transmembrane helix</keyword>
<organism evidence="2 3">
    <name type="scientific">Peptostreptococcus equinus</name>
    <dbReference type="NCBI Taxonomy" id="3003601"/>
    <lineage>
        <taxon>Bacteria</taxon>
        <taxon>Bacillati</taxon>
        <taxon>Bacillota</taxon>
        <taxon>Clostridia</taxon>
        <taxon>Peptostreptococcales</taxon>
        <taxon>Peptostreptococcaceae</taxon>
        <taxon>Peptostreptococcus</taxon>
    </lineage>
</organism>